<evidence type="ECO:0000313" key="2">
    <source>
        <dbReference type="EMBL" id="WAC01446.1"/>
    </source>
</evidence>
<proteinExistence type="predicted"/>
<protein>
    <submittedName>
        <fullName evidence="2">BLUF domain-containing protein</fullName>
    </submittedName>
</protein>
<dbReference type="PROSITE" id="PS50925">
    <property type="entry name" value="BLUF"/>
    <property type="match status" value="1"/>
</dbReference>
<dbReference type="InterPro" id="IPR036046">
    <property type="entry name" value="Acylphosphatase-like_dom_sf"/>
</dbReference>
<dbReference type="Gene3D" id="3.30.70.100">
    <property type="match status" value="1"/>
</dbReference>
<dbReference type="SMART" id="SM01034">
    <property type="entry name" value="BLUF"/>
    <property type="match status" value="1"/>
</dbReference>
<dbReference type="SUPFAM" id="SSF54975">
    <property type="entry name" value="Acylphosphatase/BLUF domain-like"/>
    <property type="match status" value="1"/>
</dbReference>
<name>A0A9E8SCW6_9FLAO</name>
<dbReference type="InterPro" id="IPR007024">
    <property type="entry name" value="BLUF_domain"/>
</dbReference>
<dbReference type="RefSeq" id="WP_267676059.1">
    <property type="nucleotide sequence ID" value="NZ_CP113088.1"/>
</dbReference>
<evidence type="ECO:0000313" key="3">
    <source>
        <dbReference type="Proteomes" id="UP001164705"/>
    </source>
</evidence>
<feature type="domain" description="BLUF" evidence="1">
    <location>
        <begin position="2"/>
        <end position="93"/>
    </location>
</feature>
<dbReference type="KEGG" id="lnu:N7U66_15665"/>
<dbReference type="GO" id="GO:0009882">
    <property type="term" value="F:blue light photoreceptor activity"/>
    <property type="evidence" value="ECO:0007669"/>
    <property type="project" value="InterPro"/>
</dbReference>
<reference evidence="2" key="1">
    <citation type="submission" date="2022-11" db="EMBL/GenBank/DDBJ databases">
        <title>Lacinutrix neustonica HL-RS19T sp. nov., isolated from the surface microlayer sample of brackish Lake Shihwa.</title>
        <authorList>
            <person name="Choi J.Y."/>
            <person name="Hwang C.Y."/>
        </authorList>
    </citation>
    <scope>NUCLEOTIDE SEQUENCE</scope>
    <source>
        <strain evidence="2">HL-RS19</strain>
    </source>
</reference>
<dbReference type="Proteomes" id="UP001164705">
    <property type="component" value="Chromosome"/>
</dbReference>
<dbReference type="Pfam" id="PF04940">
    <property type="entry name" value="BLUF"/>
    <property type="match status" value="1"/>
</dbReference>
<accession>A0A9E8SCW6</accession>
<evidence type="ECO:0000259" key="1">
    <source>
        <dbReference type="PROSITE" id="PS50925"/>
    </source>
</evidence>
<sequence length="136" mass="15657">MYKTVCYLSTPSRNLSILDYEALFYTIKNNNDRLKIYGALIKTQDVFFQIIEGEVPIIDALLEKIKTDSRHKNIIEMLNQPIDKPTFSDFGVGYSIINHDATIRAFYKYINSLESNKTPSHSLFCNIISKLINVDV</sequence>
<dbReference type="GO" id="GO:0071949">
    <property type="term" value="F:FAD binding"/>
    <property type="evidence" value="ECO:0007669"/>
    <property type="project" value="InterPro"/>
</dbReference>
<gene>
    <name evidence="2" type="ORF">N7U66_15665</name>
</gene>
<organism evidence="2 3">
    <name type="scientific">Lacinutrix neustonica</name>
    <dbReference type="NCBI Taxonomy" id="2980107"/>
    <lineage>
        <taxon>Bacteria</taxon>
        <taxon>Pseudomonadati</taxon>
        <taxon>Bacteroidota</taxon>
        <taxon>Flavobacteriia</taxon>
        <taxon>Flavobacteriales</taxon>
        <taxon>Flavobacteriaceae</taxon>
        <taxon>Lacinutrix</taxon>
    </lineage>
</organism>
<dbReference type="EMBL" id="CP113088">
    <property type="protein sequence ID" value="WAC01446.1"/>
    <property type="molecule type" value="Genomic_DNA"/>
</dbReference>
<dbReference type="AlphaFoldDB" id="A0A9E8SCW6"/>
<keyword evidence="3" id="KW-1185">Reference proteome</keyword>